<accession>U4KW58</accession>
<gene>
    <name evidence="10" type="ORF">PCON_05490</name>
</gene>
<evidence type="ECO:0000256" key="5">
    <source>
        <dbReference type="ARBA" id="ARBA00022692"/>
    </source>
</evidence>
<dbReference type="eggNOG" id="ENOG502SHW9">
    <property type="taxonomic scope" value="Eukaryota"/>
</dbReference>
<feature type="transmembrane region" description="Helical" evidence="8">
    <location>
        <begin position="326"/>
        <end position="347"/>
    </location>
</feature>
<comment type="pathway">
    <text evidence="2">Secondary metabolite biosynthesis.</text>
</comment>
<name>U4KW58_PYROM</name>
<dbReference type="PANTHER" id="PTHR31595:SF57">
    <property type="entry name" value="OS04G0481900 PROTEIN"/>
    <property type="match status" value="1"/>
</dbReference>
<dbReference type="EMBL" id="HF935275">
    <property type="protein sequence ID" value="CCX05903.1"/>
    <property type="molecule type" value="Genomic_DNA"/>
</dbReference>
<dbReference type="OMA" id="RISAPMI"/>
<comment type="similarity">
    <text evidence="3">Belongs to the wax synthase family.</text>
</comment>
<dbReference type="AlphaFoldDB" id="U4KW58"/>
<keyword evidence="6 8" id="KW-1133">Transmembrane helix</keyword>
<feature type="domain" description="Wax synthase" evidence="9">
    <location>
        <begin position="213"/>
        <end position="300"/>
    </location>
</feature>
<keyword evidence="7 8" id="KW-0472">Membrane</keyword>
<evidence type="ECO:0000256" key="1">
    <source>
        <dbReference type="ARBA" id="ARBA00004141"/>
    </source>
</evidence>
<dbReference type="PANTHER" id="PTHR31595">
    <property type="entry name" value="LONG-CHAIN-ALCOHOL O-FATTY-ACYLTRANSFERASE 3-RELATED"/>
    <property type="match status" value="1"/>
</dbReference>
<comment type="subcellular location">
    <subcellularLocation>
        <location evidence="1">Membrane</location>
        <topology evidence="1">Multi-pass membrane protein</topology>
    </subcellularLocation>
</comment>
<evidence type="ECO:0000313" key="10">
    <source>
        <dbReference type="EMBL" id="CCX05903.1"/>
    </source>
</evidence>
<protein>
    <recommendedName>
        <fullName evidence="9">Wax synthase domain-containing protein</fullName>
    </recommendedName>
</protein>
<evidence type="ECO:0000256" key="6">
    <source>
        <dbReference type="ARBA" id="ARBA00022989"/>
    </source>
</evidence>
<dbReference type="GO" id="GO:0008374">
    <property type="term" value="F:O-acyltransferase activity"/>
    <property type="evidence" value="ECO:0007669"/>
    <property type="project" value="InterPro"/>
</dbReference>
<keyword evidence="4" id="KW-0808">Transferase</keyword>
<dbReference type="InterPro" id="IPR032805">
    <property type="entry name" value="Wax_synthase_dom"/>
</dbReference>
<reference evidence="10 11" key="1">
    <citation type="journal article" date="2013" name="PLoS Genet.">
        <title>The genome and development-dependent transcriptomes of Pyronema confluens: a window into fungal evolution.</title>
        <authorList>
            <person name="Traeger S."/>
            <person name="Altegoer F."/>
            <person name="Freitag M."/>
            <person name="Gabaldon T."/>
            <person name="Kempken F."/>
            <person name="Kumar A."/>
            <person name="Marcet-Houben M."/>
            <person name="Poggeler S."/>
            <person name="Stajich J.E."/>
            <person name="Nowrousian M."/>
        </authorList>
    </citation>
    <scope>NUCLEOTIDE SEQUENCE [LARGE SCALE GENOMIC DNA]</scope>
    <source>
        <strain evidence="11">CBS 100304</strain>
        <tissue evidence="10">Vegetative mycelium</tissue>
    </source>
</reference>
<evidence type="ECO:0000256" key="4">
    <source>
        <dbReference type="ARBA" id="ARBA00022679"/>
    </source>
</evidence>
<dbReference type="Pfam" id="PF13813">
    <property type="entry name" value="MBOAT_2"/>
    <property type="match status" value="1"/>
</dbReference>
<keyword evidence="11" id="KW-1185">Reference proteome</keyword>
<feature type="transmembrane region" description="Helical" evidence="8">
    <location>
        <begin position="180"/>
        <end position="207"/>
    </location>
</feature>
<proteinExistence type="inferred from homology"/>
<evidence type="ECO:0000256" key="3">
    <source>
        <dbReference type="ARBA" id="ARBA00007282"/>
    </source>
</evidence>
<dbReference type="GO" id="GO:0016020">
    <property type="term" value="C:membrane"/>
    <property type="evidence" value="ECO:0007669"/>
    <property type="project" value="UniProtKB-SubCell"/>
</dbReference>
<evidence type="ECO:0000256" key="8">
    <source>
        <dbReference type="SAM" id="Phobius"/>
    </source>
</evidence>
<dbReference type="GO" id="GO:0006629">
    <property type="term" value="P:lipid metabolic process"/>
    <property type="evidence" value="ECO:0007669"/>
    <property type="project" value="InterPro"/>
</dbReference>
<organism evidence="10 11">
    <name type="scientific">Pyronema omphalodes (strain CBS 100304)</name>
    <name type="common">Pyronema confluens</name>
    <dbReference type="NCBI Taxonomy" id="1076935"/>
    <lineage>
        <taxon>Eukaryota</taxon>
        <taxon>Fungi</taxon>
        <taxon>Dikarya</taxon>
        <taxon>Ascomycota</taxon>
        <taxon>Pezizomycotina</taxon>
        <taxon>Pezizomycetes</taxon>
        <taxon>Pezizales</taxon>
        <taxon>Pyronemataceae</taxon>
        <taxon>Pyronema</taxon>
    </lineage>
</organism>
<dbReference type="STRING" id="1076935.U4KW58"/>
<keyword evidence="5 8" id="KW-0812">Transmembrane</keyword>
<evidence type="ECO:0000256" key="2">
    <source>
        <dbReference type="ARBA" id="ARBA00005179"/>
    </source>
</evidence>
<evidence type="ECO:0000256" key="7">
    <source>
        <dbReference type="ARBA" id="ARBA00023136"/>
    </source>
</evidence>
<evidence type="ECO:0000313" key="11">
    <source>
        <dbReference type="Proteomes" id="UP000018144"/>
    </source>
</evidence>
<dbReference type="InterPro" id="IPR044851">
    <property type="entry name" value="Wax_synthase"/>
</dbReference>
<feature type="transmembrane region" description="Helical" evidence="8">
    <location>
        <begin position="264"/>
        <end position="285"/>
    </location>
</feature>
<evidence type="ECO:0000259" key="9">
    <source>
        <dbReference type="Pfam" id="PF13813"/>
    </source>
</evidence>
<feature type="transmembrane region" description="Helical" evidence="8">
    <location>
        <begin position="297"/>
        <end position="314"/>
    </location>
</feature>
<sequence length="376" mass="42686">MLPPSITICLMQFSLSVLSLLAAYHTPPTFYFLHVILQAFCFLLQFAYPPNSNAVLTYVPVAVSFFQILRFSDFLLLSRPYEEFHQPGKPKYADLRPLGRLKWALNTAFSTRGIGWSWEIPYLPSSSSPITRRSLLRSLSVTYMMYDIMHTYSMRDPYLRTEGKEGVRPSEMPFSKRAPLMWAAGLSAVFGIVAPYIVVCVLLIGVWGKAEDCRPMFGNPWECTSVRRFWGRGWHQLVRRPLQVHGRWLAHDILGFRKGGAASAFTQAVVVFTLCGAAHWIGCFAADRSRWWIRTQAFFMVQPLGMVIEGAVMVVGKRAGIRDVGWVRVVGFAWFAVWIGLTLPLYIEDCAQVGMLKEMWRLSFVQGVSAGKWFVG</sequence>
<dbReference type="Proteomes" id="UP000018144">
    <property type="component" value="Unassembled WGS sequence"/>
</dbReference>
<dbReference type="OrthoDB" id="1077582at2759"/>